<proteinExistence type="predicted"/>
<dbReference type="SUPFAM" id="SSF53474">
    <property type="entry name" value="alpha/beta-Hydrolases"/>
    <property type="match status" value="1"/>
</dbReference>
<organism evidence="2 3">
    <name type="scientific">Durusdinium trenchii</name>
    <dbReference type="NCBI Taxonomy" id="1381693"/>
    <lineage>
        <taxon>Eukaryota</taxon>
        <taxon>Sar</taxon>
        <taxon>Alveolata</taxon>
        <taxon>Dinophyceae</taxon>
        <taxon>Suessiales</taxon>
        <taxon>Symbiodiniaceae</taxon>
        <taxon>Durusdinium</taxon>
    </lineage>
</organism>
<name>A0ABP0PJZ6_9DINO</name>
<dbReference type="InterPro" id="IPR029058">
    <property type="entry name" value="AB_hydrolase_fold"/>
</dbReference>
<dbReference type="Proteomes" id="UP001642484">
    <property type="component" value="Unassembled WGS sequence"/>
</dbReference>
<protein>
    <recommendedName>
        <fullName evidence="1">AB hydrolase-1 domain-containing protein</fullName>
    </recommendedName>
</protein>
<dbReference type="InterPro" id="IPR000073">
    <property type="entry name" value="AB_hydrolase_1"/>
</dbReference>
<dbReference type="Pfam" id="PF12697">
    <property type="entry name" value="Abhydrolase_6"/>
    <property type="match status" value="1"/>
</dbReference>
<dbReference type="EMBL" id="CAXAMN010023217">
    <property type="protein sequence ID" value="CAK9075936.1"/>
    <property type="molecule type" value="Genomic_DNA"/>
</dbReference>
<keyword evidence="3" id="KW-1185">Reference proteome</keyword>
<reference evidence="2 3" key="1">
    <citation type="submission" date="2024-02" db="EMBL/GenBank/DDBJ databases">
        <authorList>
            <person name="Chen Y."/>
            <person name="Shah S."/>
            <person name="Dougan E. K."/>
            <person name="Thang M."/>
            <person name="Chan C."/>
        </authorList>
    </citation>
    <scope>NUCLEOTIDE SEQUENCE [LARGE SCALE GENOMIC DNA]</scope>
</reference>
<evidence type="ECO:0000259" key="1">
    <source>
        <dbReference type="Pfam" id="PF12697"/>
    </source>
</evidence>
<evidence type="ECO:0000313" key="2">
    <source>
        <dbReference type="EMBL" id="CAK9075936.1"/>
    </source>
</evidence>
<feature type="domain" description="AB hydrolase-1" evidence="1">
    <location>
        <begin position="50"/>
        <end position="287"/>
    </location>
</feature>
<accession>A0ABP0PJZ6</accession>
<comment type="caution">
    <text evidence="2">The sequence shown here is derived from an EMBL/GenBank/DDBJ whole genome shotgun (WGS) entry which is preliminary data.</text>
</comment>
<sequence>MTQEHLAAAAAGGLAALLLWKRCCWKRESERVNVVHVPASGDVKEKKTVIVMIPGMWHGAWYFKTLQTLLSKRGFSSYALDLPSARGCFAAELLRRAVSALTELRQLGQLQQVVLLGHSQGGILLQTLLRGTALEDASLHVQGAVLSATVPISSLGAGMAMMSHKTNVFKEYGLVAFVYYLFTGRVWDASLVQRLFLLPTTEAVEGFDGGKAKYVEKILAAPCDGWPTTEHPFWLRPSFAHRASLPVLVLGAEEDVIYPPRLLNPIFHRYFPCATERIVPNQAHCFIDPGWQETMVEPLIQWLDSIQ</sequence>
<dbReference type="GO" id="GO:0016787">
    <property type="term" value="F:hydrolase activity"/>
    <property type="evidence" value="ECO:0007669"/>
    <property type="project" value="UniProtKB-KW"/>
</dbReference>
<gene>
    <name evidence="2" type="ORF">CCMP2556_LOCUS37416</name>
</gene>
<dbReference type="Gene3D" id="3.40.50.1820">
    <property type="entry name" value="alpha/beta hydrolase"/>
    <property type="match status" value="1"/>
</dbReference>
<evidence type="ECO:0000313" key="3">
    <source>
        <dbReference type="Proteomes" id="UP001642484"/>
    </source>
</evidence>